<sequence>LQLEIKHIMMVHIFNWCSNYKKLNII</sequence>
<keyword evidence="2" id="KW-1185">Reference proteome</keyword>
<name>Q7RLJ6_PLAYO</name>
<organism evidence="1 2">
    <name type="scientific">Plasmodium yoelii yoelii</name>
    <dbReference type="NCBI Taxonomy" id="73239"/>
    <lineage>
        <taxon>Eukaryota</taxon>
        <taxon>Sar</taxon>
        <taxon>Alveolata</taxon>
        <taxon>Apicomplexa</taxon>
        <taxon>Aconoidasida</taxon>
        <taxon>Haemosporida</taxon>
        <taxon>Plasmodiidae</taxon>
        <taxon>Plasmodium</taxon>
        <taxon>Plasmodium (Vinckeia)</taxon>
    </lineage>
</organism>
<gene>
    <name evidence="1" type="ORF">PY02545</name>
</gene>
<dbReference type="Proteomes" id="UP000008553">
    <property type="component" value="Unassembled WGS sequence"/>
</dbReference>
<proteinExistence type="predicted"/>
<evidence type="ECO:0000313" key="1">
    <source>
        <dbReference type="EMBL" id="EAA21995.1"/>
    </source>
</evidence>
<accession>Q7RLJ6</accession>
<feature type="non-terminal residue" evidence="1">
    <location>
        <position position="1"/>
    </location>
</feature>
<dbReference type="EMBL" id="AABL01000696">
    <property type="protein sequence ID" value="EAA21995.1"/>
    <property type="molecule type" value="Genomic_DNA"/>
</dbReference>
<evidence type="ECO:0000313" key="2">
    <source>
        <dbReference type="Proteomes" id="UP000008553"/>
    </source>
</evidence>
<protein>
    <submittedName>
        <fullName evidence="1">Uncharacterized protein</fullName>
    </submittedName>
</protein>
<dbReference type="PaxDb" id="73239-Q7RLJ6"/>
<reference evidence="1 2" key="1">
    <citation type="journal article" date="2002" name="Nature">
        <title>Genome sequence and comparative analysis of the model rodent malaria parasite Plasmodium yoelii yoelii.</title>
        <authorList>
            <person name="Carlton J.M."/>
            <person name="Angiuoli S.V."/>
            <person name="Suh B.B."/>
            <person name="Kooij T.W."/>
            <person name="Pertea M."/>
            <person name="Silva J.C."/>
            <person name="Ermolaeva M.D."/>
            <person name="Allen J.E."/>
            <person name="Selengut J.D."/>
            <person name="Koo H.L."/>
            <person name="Peterson J.D."/>
            <person name="Pop M."/>
            <person name="Kosack D.S."/>
            <person name="Shumway M.F."/>
            <person name="Bidwell S.L."/>
            <person name="Shallom S.J."/>
            <person name="van Aken S.E."/>
            <person name="Riedmuller S.B."/>
            <person name="Feldblyum T.V."/>
            <person name="Cho J.K."/>
            <person name="Quackenbush J."/>
            <person name="Sedegah M."/>
            <person name="Shoaibi A."/>
            <person name="Cummings L.M."/>
            <person name="Florens L."/>
            <person name="Yates J.R."/>
            <person name="Raine J.D."/>
            <person name="Sinden R.E."/>
            <person name="Harris M.A."/>
            <person name="Cunningham D.A."/>
            <person name="Preiser P.R."/>
            <person name="Bergman L.W."/>
            <person name="Vaidya A.B."/>
            <person name="van Lin L.H."/>
            <person name="Janse C.J."/>
            <person name="Waters A.P."/>
            <person name="Smith H.O."/>
            <person name="White O.R."/>
            <person name="Salzberg S.L."/>
            <person name="Venter J.C."/>
            <person name="Fraser C.M."/>
            <person name="Hoffman S.L."/>
            <person name="Gardner M.J."/>
            <person name="Carucci D.J."/>
        </authorList>
    </citation>
    <scope>NUCLEOTIDE SEQUENCE [LARGE SCALE GENOMIC DNA]</scope>
    <source>
        <strain evidence="1 2">17XNL</strain>
    </source>
</reference>
<comment type="caution">
    <text evidence="1">The sequence shown here is derived from an EMBL/GenBank/DDBJ whole genome shotgun (WGS) entry which is preliminary data.</text>
</comment>
<dbReference type="InParanoid" id="Q7RLJ6"/>
<dbReference type="AlphaFoldDB" id="Q7RLJ6"/>